<keyword evidence="1" id="KW-0805">Transcription regulation</keyword>
<dbReference type="GO" id="GO:0005829">
    <property type="term" value="C:cytosol"/>
    <property type="evidence" value="ECO:0007669"/>
    <property type="project" value="TreeGrafter"/>
</dbReference>
<dbReference type="InterPro" id="IPR050397">
    <property type="entry name" value="Env_Response_Regulators"/>
</dbReference>
<reference evidence="6 7" key="1">
    <citation type="submission" date="2018-08" db="EMBL/GenBank/DDBJ databases">
        <title>Meiothermus cateniformans JCM 15151 genome sequencing project.</title>
        <authorList>
            <person name="Da Costa M.S."/>
            <person name="Albuquerque L."/>
            <person name="Raposo P."/>
            <person name="Froufe H.J.C."/>
            <person name="Barroso C.S."/>
            <person name="Egas C."/>
        </authorList>
    </citation>
    <scope>NUCLEOTIDE SEQUENCE [LARGE SCALE GENOMIC DNA]</scope>
    <source>
        <strain evidence="6 7">JCM 15151</strain>
    </source>
</reference>
<sequence>MGMTPEFITTLPPEARAEAERVFRSFTARRGSYVCYPEDEARTLYYVLEGWVRLFQLGPQEEEITLTVVGAGDIFGESALLPGERYGMFAEPLVDCELLSASREDLLRLNSRFPEAQAAFVLLLSRRLRKTEERLRDLRFKEVLPRLAKALLSAMRRGQEGLEVTLSHQDLAHLAGSTRETITKVLGELAMDDTIELGYRRILILKPEALKQVASQ</sequence>
<feature type="domain" description="Cyclic nucleotide-binding" evidence="4">
    <location>
        <begin position="7"/>
        <end position="109"/>
    </location>
</feature>
<comment type="caution">
    <text evidence="6">The sequence shown here is derived from an EMBL/GenBank/DDBJ whole genome shotgun (WGS) entry which is preliminary data.</text>
</comment>
<dbReference type="SUPFAM" id="SSF51206">
    <property type="entry name" value="cAMP-binding domain-like"/>
    <property type="match status" value="1"/>
</dbReference>
<dbReference type="InterPro" id="IPR000595">
    <property type="entry name" value="cNMP-bd_dom"/>
</dbReference>
<dbReference type="InterPro" id="IPR036390">
    <property type="entry name" value="WH_DNA-bd_sf"/>
</dbReference>
<dbReference type="InterPro" id="IPR036388">
    <property type="entry name" value="WH-like_DNA-bd_sf"/>
</dbReference>
<proteinExistence type="predicted"/>
<dbReference type="EMBL" id="QWKX01000051">
    <property type="protein sequence ID" value="RIH76070.1"/>
    <property type="molecule type" value="Genomic_DNA"/>
</dbReference>
<evidence type="ECO:0000256" key="1">
    <source>
        <dbReference type="ARBA" id="ARBA00023015"/>
    </source>
</evidence>
<name>A0A399E0R6_9DEIN</name>
<dbReference type="Gene3D" id="1.10.10.10">
    <property type="entry name" value="Winged helix-like DNA-binding domain superfamily/Winged helix DNA-binding domain"/>
    <property type="match status" value="1"/>
</dbReference>
<dbReference type="InterPro" id="IPR014710">
    <property type="entry name" value="RmlC-like_jellyroll"/>
</dbReference>
<evidence type="ECO:0000256" key="2">
    <source>
        <dbReference type="ARBA" id="ARBA00023125"/>
    </source>
</evidence>
<evidence type="ECO:0000256" key="3">
    <source>
        <dbReference type="ARBA" id="ARBA00023163"/>
    </source>
</evidence>
<dbReference type="PANTHER" id="PTHR24567">
    <property type="entry name" value="CRP FAMILY TRANSCRIPTIONAL REGULATORY PROTEIN"/>
    <property type="match status" value="1"/>
</dbReference>
<dbReference type="PROSITE" id="PS51063">
    <property type="entry name" value="HTH_CRP_2"/>
    <property type="match status" value="1"/>
</dbReference>
<dbReference type="PANTHER" id="PTHR24567:SF74">
    <property type="entry name" value="HTH-TYPE TRANSCRIPTIONAL REGULATOR ARCR"/>
    <property type="match status" value="1"/>
</dbReference>
<dbReference type="AlphaFoldDB" id="A0A399E0R6"/>
<dbReference type="InterPro" id="IPR018490">
    <property type="entry name" value="cNMP-bd_dom_sf"/>
</dbReference>
<evidence type="ECO:0000259" key="4">
    <source>
        <dbReference type="PROSITE" id="PS50042"/>
    </source>
</evidence>
<dbReference type="InterPro" id="IPR012318">
    <property type="entry name" value="HTH_CRP"/>
</dbReference>
<evidence type="ECO:0000313" key="6">
    <source>
        <dbReference type="EMBL" id="RIH76070.1"/>
    </source>
</evidence>
<keyword evidence="2" id="KW-0238">DNA-binding</keyword>
<dbReference type="CDD" id="cd00038">
    <property type="entry name" value="CAP_ED"/>
    <property type="match status" value="1"/>
</dbReference>
<dbReference type="GO" id="GO:0003700">
    <property type="term" value="F:DNA-binding transcription factor activity"/>
    <property type="evidence" value="ECO:0007669"/>
    <property type="project" value="TreeGrafter"/>
</dbReference>
<feature type="domain" description="HTH crp-type" evidence="5">
    <location>
        <begin position="141"/>
        <end position="208"/>
    </location>
</feature>
<evidence type="ECO:0000313" key="7">
    <source>
        <dbReference type="Proteomes" id="UP000266089"/>
    </source>
</evidence>
<organism evidence="6 7">
    <name type="scientific">Meiothermus taiwanensis</name>
    <dbReference type="NCBI Taxonomy" id="172827"/>
    <lineage>
        <taxon>Bacteria</taxon>
        <taxon>Thermotogati</taxon>
        <taxon>Deinococcota</taxon>
        <taxon>Deinococci</taxon>
        <taxon>Thermales</taxon>
        <taxon>Thermaceae</taxon>
        <taxon>Meiothermus</taxon>
    </lineage>
</organism>
<dbReference type="Pfam" id="PF00027">
    <property type="entry name" value="cNMP_binding"/>
    <property type="match status" value="1"/>
</dbReference>
<dbReference type="GO" id="GO:0003677">
    <property type="term" value="F:DNA binding"/>
    <property type="evidence" value="ECO:0007669"/>
    <property type="project" value="UniProtKB-KW"/>
</dbReference>
<dbReference type="PROSITE" id="PS50042">
    <property type="entry name" value="CNMP_BINDING_3"/>
    <property type="match status" value="1"/>
</dbReference>
<dbReference type="Gene3D" id="2.60.120.10">
    <property type="entry name" value="Jelly Rolls"/>
    <property type="match status" value="1"/>
</dbReference>
<keyword evidence="6" id="KW-0675">Receptor</keyword>
<dbReference type="SMART" id="SM00419">
    <property type="entry name" value="HTH_CRP"/>
    <property type="match status" value="1"/>
</dbReference>
<gene>
    <name evidence="6" type="ORF">Mcate_01934</name>
</gene>
<dbReference type="SUPFAM" id="SSF46785">
    <property type="entry name" value="Winged helix' DNA-binding domain"/>
    <property type="match status" value="1"/>
</dbReference>
<dbReference type="SMART" id="SM00100">
    <property type="entry name" value="cNMP"/>
    <property type="match status" value="1"/>
</dbReference>
<evidence type="ECO:0000259" key="5">
    <source>
        <dbReference type="PROSITE" id="PS51063"/>
    </source>
</evidence>
<dbReference type="Proteomes" id="UP000266089">
    <property type="component" value="Unassembled WGS sequence"/>
</dbReference>
<dbReference type="Pfam" id="PF13545">
    <property type="entry name" value="HTH_Crp_2"/>
    <property type="match status" value="1"/>
</dbReference>
<keyword evidence="3" id="KW-0804">Transcription</keyword>
<protein>
    <submittedName>
        <fullName evidence="6">Cyclic AMP receptor protein</fullName>
    </submittedName>
</protein>
<accession>A0A399E0R6</accession>